<evidence type="ECO:0008006" key="3">
    <source>
        <dbReference type="Google" id="ProtNLM"/>
    </source>
</evidence>
<evidence type="ECO:0000313" key="1">
    <source>
        <dbReference type="EMBL" id="PND02379.1"/>
    </source>
</evidence>
<sequence>MNKLMKPIPPIFSFLIIAAVCWSRLFAGEVQSPPSLEGASLEISARKEEYKNLHHDVFLNLKDGISWEGSEDRIVTYEPKGKNAHIIVVHCDKRKEDYSSGEIYEKNPSLFRRYYLSGEKSYEKAKGENPKPATITFTDKGGYCYYKGILQGYLTCAQKQEAEDLTGIPVTILLDEEKTPDPKLEILLDQIDGGELTGRQSNYVRQELSAYWEKRLHKAHSALMKHYSHVPAIAEKLKAAQKGWESYQDSLAEVYAACLMQEDEKEQKSQWFQFNMLRLECDNTEWHCRILEELLDTIKQNGL</sequence>
<proteinExistence type="predicted"/>
<organism evidence="1 2">
    <name type="scientific">Akkermansia muciniphila</name>
    <dbReference type="NCBI Taxonomy" id="239935"/>
    <lineage>
        <taxon>Bacteria</taxon>
        <taxon>Pseudomonadati</taxon>
        <taxon>Verrucomicrobiota</taxon>
        <taxon>Verrucomicrobiia</taxon>
        <taxon>Verrucomicrobiales</taxon>
        <taxon>Akkermansiaceae</taxon>
        <taxon>Akkermansia</taxon>
    </lineage>
</organism>
<gene>
    <name evidence="1" type="ORF">CXT95_06855</name>
</gene>
<reference evidence="1 2" key="1">
    <citation type="journal article" date="2017" name="BMC Genomics">
        <title>Genome sequencing of 39 Akkermansia muciniphila isolates reveals its population structure, genomic and functional diverisity, and global distribution in mammalian gut microbiotas.</title>
        <authorList>
            <person name="Guo X."/>
            <person name="Li S."/>
            <person name="Zhang J."/>
            <person name="Wu F."/>
            <person name="Li X."/>
            <person name="Wu D."/>
            <person name="Zhang M."/>
            <person name="Ou Z."/>
            <person name="Jie Z."/>
            <person name="Yan Q."/>
            <person name="Li P."/>
            <person name="Yi J."/>
            <person name="Peng Y."/>
        </authorList>
    </citation>
    <scope>NUCLEOTIDE SEQUENCE [LARGE SCALE GENOMIC DNA]</scope>
    <source>
        <strain evidence="1 2">GP28</strain>
    </source>
</reference>
<accession>A0AAX0WKH3</accession>
<protein>
    <recommendedName>
        <fullName evidence="3">Lysozyme inhibitor LprI N-terminal domain-containing protein</fullName>
    </recommendedName>
</protein>
<name>A0AAX0WKH3_9BACT</name>
<dbReference type="AlphaFoldDB" id="A0AAX0WKH3"/>
<dbReference type="Proteomes" id="UP000236075">
    <property type="component" value="Unassembled WGS sequence"/>
</dbReference>
<evidence type="ECO:0000313" key="2">
    <source>
        <dbReference type="Proteomes" id="UP000236075"/>
    </source>
</evidence>
<comment type="caution">
    <text evidence="1">The sequence shown here is derived from an EMBL/GenBank/DDBJ whole genome shotgun (WGS) entry which is preliminary data.</text>
</comment>
<dbReference type="EMBL" id="PJLB01000008">
    <property type="protein sequence ID" value="PND02379.1"/>
    <property type="molecule type" value="Genomic_DNA"/>
</dbReference>